<sequence>MRARREEQRLAYERGVPFFMVGAQQKAQETAMLASQSAGKRKNIDFTTSTSSGRNSKRRDPAVSGATGNYAPSSVIPRHLSAEAAENKTRSGERERSKRDSRSAGREAGSSGSGSRRRERQQNDGSGGGGVGYSVNTGEGVSRRYERDRQDEREGGKRSLQSRRWD</sequence>
<keyword evidence="2" id="KW-1185">Reference proteome</keyword>
<evidence type="ECO:0000313" key="1">
    <source>
        <dbReference type="EMBL" id="KAJ9122968.1"/>
    </source>
</evidence>
<organism evidence="1 2">
    <name type="scientific">Naganishia onofrii</name>
    <dbReference type="NCBI Taxonomy" id="1851511"/>
    <lineage>
        <taxon>Eukaryota</taxon>
        <taxon>Fungi</taxon>
        <taxon>Dikarya</taxon>
        <taxon>Basidiomycota</taxon>
        <taxon>Agaricomycotina</taxon>
        <taxon>Tremellomycetes</taxon>
        <taxon>Filobasidiales</taxon>
        <taxon>Filobasidiaceae</taxon>
        <taxon>Naganishia</taxon>
    </lineage>
</organism>
<dbReference type="EMBL" id="JASBWV010000013">
    <property type="protein sequence ID" value="KAJ9122968.1"/>
    <property type="molecule type" value="Genomic_DNA"/>
</dbReference>
<reference evidence="1" key="1">
    <citation type="submission" date="2023-04" db="EMBL/GenBank/DDBJ databases">
        <title>Draft Genome sequencing of Naganishia species isolated from polar environments using Oxford Nanopore Technology.</title>
        <authorList>
            <person name="Leo P."/>
            <person name="Venkateswaran K."/>
        </authorList>
    </citation>
    <scope>NUCLEOTIDE SEQUENCE</scope>
    <source>
        <strain evidence="1">DBVPG 5303</strain>
    </source>
</reference>
<name>A0ACC2XGL1_9TREE</name>
<evidence type="ECO:0000313" key="2">
    <source>
        <dbReference type="Proteomes" id="UP001234202"/>
    </source>
</evidence>
<accession>A0ACC2XGL1</accession>
<dbReference type="Proteomes" id="UP001234202">
    <property type="component" value="Unassembled WGS sequence"/>
</dbReference>
<comment type="caution">
    <text evidence="1">The sequence shown here is derived from an EMBL/GenBank/DDBJ whole genome shotgun (WGS) entry which is preliminary data.</text>
</comment>
<proteinExistence type="predicted"/>
<gene>
    <name evidence="1" type="ORF">QFC24_004006</name>
</gene>
<protein>
    <submittedName>
        <fullName evidence="1">Uncharacterized protein</fullName>
    </submittedName>
</protein>